<feature type="transmembrane region" description="Helical" evidence="6">
    <location>
        <begin position="269"/>
        <end position="294"/>
    </location>
</feature>
<keyword evidence="3 6" id="KW-0812">Transmembrane</keyword>
<evidence type="ECO:0000313" key="8">
    <source>
        <dbReference type="Proteomes" id="UP000268014"/>
    </source>
</evidence>
<keyword evidence="5 6" id="KW-0472">Membrane</keyword>
<feature type="transmembrane region" description="Helical" evidence="6">
    <location>
        <begin position="392"/>
        <end position="417"/>
    </location>
</feature>
<dbReference type="InterPro" id="IPR019408">
    <property type="entry name" value="7TM_GPCR_serpentine_rcpt_Srab"/>
</dbReference>
<keyword evidence="4 6" id="KW-1133">Transmembrane helix</keyword>
<dbReference type="InterPro" id="IPR002184">
    <property type="entry name" value="7TM_GPCR_serpentine_rcpt_Srb"/>
</dbReference>
<keyword evidence="8" id="KW-1185">Reference proteome</keyword>
<evidence type="ECO:0000256" key="4">
    <source>
        <dbReference type="ARBA" id="ARBA00022989"/>
    </source>
</evidence>
<dbReference type="GO" id="GO:0007606">
    <property type="term" value="P:sensory perception of chemical stimulus"/>
    <property type="evidence" value="ECO:0007669"/>
    <property type="project" value="InterPro"/>
</dbReference>
<evidence type="ECO:0000256" key="1">
    <source>
        <dbReference type="ARBA" id="ARBA00004141"/>
    </source>
</evidence>
<dbReference type="GO" id="GO:0016020">
    <property type="term" value="C:membrane"/>
    <property type="evidence" value="ECO:0007669"/>
    <property type="project" value="UniProtKB-SubCell"/>
</dbReference>
<evidence type="ECO:0000256" key="2">
    <source>
        <dbReference type="ARBA" id="ARBA00006860"/>
    </source>
</evidence>
<dbReference type="EMBL" id="UZAF01019069">
    <property type="protein sequence ID" value="VDO57379.1"/>
    <property type="molecule type" value="Genomic_DNA"/>
</dbReference>
<dbReference type="GO" id="GO:0004888">
    <property type="term" value="F:transmembrane signaling receptor activity"/>
    <property type="evidence" value="ECO:0007669"/>
    <property type="project" value="InterPro"/>
</dbReference>
<reference evidence="7 8" key="1">
    <citation type="submission" date="2018-11" db="EMBL/GenBank/DDBJ databases">
        <authorList>
            <consortium name="Pathogen Informatics"/>
        </authorList>
    </citation>
    <scope>NUCLEOTIDE SEQUENCE [LARGE SCALE GENOMIC DNA]</scope>
    <source>
        <strain evidence="7 8">MHpl1</strain>
    </source>
</reference>
<feature type="transmembrane region" description="Helical" evidence="6">
    <location>
        <begin position="180"/>
        <end position="201"/>
    </location>
</feature>
<comment type="similarity">
    <text evidence="2">Belongs to the nematode receptor-like protein srb family.</text>
</comment>
<comment type="subcellular location">
    <subcellularLocation>
        <location evidence="1">Membrane</location>
        <topology evidence="1">Multi-pass membrane protein</topology>
    </subcellularLocation>
</comment>
<evidence type="ECO:0000256" key="3">
    <source>
        <dbReference type="ARBA" id="ARBA00022692"/>
    </source>
</evidence>
<proteinExistence type="inferred from homology"/>
<feature type="transmembrane region" description="Helical" evidence="6">
    <location>
        <begin position="349"/>
        <end position="371"/>
    </location>
</feature>
<evidence type="ECO:0000313" key="7">
    <source>
        <dbReference type="EMBL" id="VDO57379.1"/>
    </source>
</evidence>
<evidence type="ECO:0000256" key="6">
    <source>
        <dbReference type="SAM" id="Phobius"/>
    </source>
</evidence>
<feature type="transmembrane region" description="Helical" evidence="6">
    <location>
        <begin position="225"/>
        <end position="248"/>
    </location>
</feature>
<dbReference type="Pfam" id="PF10292">
    <property type="entry name" value="7TM_GPCR_Srab"/>
    <property type="match status" value="1"/>
</dbReference>
<dbReference type="OrthoDB" id="5842208at2759"/>
<accession>A0A3P7WTW9</accession>
<feature type="transmembrane region" description="Helical" evidence="6">
    <location>
        <begin position="437"/>
        <end position="453"/>
    </location>
</feature>
<dbReference type="PANTHER" id="PTHR31216:SF11">
    <property type="entry name" value="SERPENTINE RECEPTOR CLASS BETA-16-RELATED"/>
    <property type="match status" value="1"/>
</dbReference>
<evidence type="ECO:0000256" key="5">
    <source>
        <dbReference type="ARBA" id="ARBA00023136"/>
    </source>
</evidence>
<gene>
    <name evidence="7" type="ORF">HPLM_LOCUS15649</name>
</gene>
<dbReference type="Proteomes" id="UP000268014">
    <property type="component" value="Unassembled WGS sequence"/>
</dbReference>
<sequence length="490" mass="55893">MSRREVVPFPLIHTIGVAKRHHYNIADINSQTISGERNSTVEELLKNAFYPNAAPVPIGKMSRISIPLRAVSPAIVVRGVEHIRSPSVAVQLVEIRKVKRVGGGYPYGPRNMSIVEFPHPLKVDKYLGSSVAFVTGSYSQRNRSIIDQRTDVWSIKLAVITERWIANFYRISYESCFRKLGPVLIAAAILTTVCILLITYYGERFNGPHLNGRWFSVKDIVRTNMVLMSLLIMNFIGLILTLALRYFGPKRKIGMSLSSKLQANENTTVSNFLFWISVFQFAMLFLSEAALLYLRIYQSSNPLVTAYKENADVTITGFILWIIYHGETFDLPHLNGRWMSIRDVVRTNIVLMSLLIVNFIGLVLTVALHYLSPKRRISMSLSTKFQAMENSIVSNYLFMISSCQFTALFLSQALILYLRIYESENPLVTVYKENADLFNYYTLALPVLSMLYIRKVKNKRNMDIRNHISIKTIGTVGWANYSAVIEKQWN</sequence>
<organism evidence="7 8">
    <name type="scientific">Haemonchus placei</name>
    <name type="common">Barber's pole worm</name>
    <dbReference type="NCBI Taxonomy" id="6290"/>
    <lineage>
        <taxon>Eukaryota</taxon>
        <taxon>Metazoa</taxon>
        <taxon>Ecdysozoa</taxon>
        <taxon>Nematoda</taxon>
        <taxon>Chromadorea</taxon>
        <taxon>Rhabditida</taxon>
        <taxon>Rhabditina</taxon>
        <taxon>Rhabditomorpha</taxon>
        <taxon>Strongyloidea</taxon>
        <taxon>Trichostrongylidae</taxon>
        <taxon>Haemonchus</taxon>
    </lineage>
</organism>
<dbReference type="AlphaFoldDB" id="A0A3P7WTW9"/>
<protein>
    <submittedName>
        <fullName evidence="7">Uncharacterized protein</fullName>
    </submittedName>
</protein>
<dbReference type="PANTHER" id="PTHR31216">
    <property type="entry name" value="SERPENTINE RECEPTOR CLASS BETA-1-RELATED-RELATED"/>
    <property type="match status" value="1"/>
</dbReference>
<name>A0A3P7WTW9_HAEPC</name>